<dbReference type="EMBL" id="JACHHU010000029">
    <property type="protein sequence ID" value="MBB6544408.1"/>
    <property type="molecule type" value="Genomic_DNA"/>
</dbReference>
<organism evidence="6 7">
    <name type="scientific">Thalassotalea piscium</name>
    <dbReference type="NCBI Taxonomy" id="1230533"/>
    <lineage>
        <taxon>Bacteria</taxon>
        <taxon>Pseudomonadati</taxon>
        <taxon>Pseudomonadota</taxon>
        <taxon>Gammaproteobacteria</taxon>
        <taxon>Alteromonadales</taxon>
        <taxon>Colwelliaceae</taxon>
        <taxon>Thalassotalea</taxon>
    </lineage>
</organism>
<evidence type="ECO:0000256" key="5">
    <source>
        <dbReference type="HAMAP-Rule" id="MF_00821"/>
    </source>
</evidence>
<keyword evidence="2 5" id="KW-0813">Transport</keyword>
<dbReference type="GO" id="GO:0006457">
    <property type="term" value="P:protein folding"/>
    <property type="evidence" value="ECO:0007669"/>
    <property type="project" value="UniProtKB-UniRule"/>
</dbReference>
<sequence>MADETQNGAEGSAEQAAAPQFAIQRVYTKDLSFETPNSPAIFQKEWKPELKLDLDTRSNKLTDDTYEVVLALTVTAIVEGQTAFLAEVQQAGIFTIGNLPEAQLAHTIGAFCPTTLFPYAREAVANLVSRGSFPQINLAPVNFEALFASYVQQKAAEVQAAQQANAETH</sequence>
<dbReference type="NCBIfam" id="NF004393">
    <property type="entry name" value="PRK05751.1-4"/>
    <property type="match status" value="1"/>
</dbReference>
<keyword evidence="4 5" id="KW-0811">Translocation</keyword>
<accession>A0A7X0TUP1</accession>
<comment type="caution">
    <text evidence="6">The sequence shown here is derived from an EMBL/GenBank/DDBJ whole genome shotgun (WGS) entry which is preliminary data.</text>
</comment>
<comment type="similarity">
    <text evidence="1 5">Belongs to the SecB family.</text>
</comment>
<dbReference type="RefSeq" id="WP_184425497.1">
    <property type="nucleotide sequence ID" value="NZ_AP027362.1"/>
</dbReference>
<evidence type="ECO:0000256" key="4">
    <source>
        <dbReference type="ARBA" id="ARBA00023010"/>
    </source>
</evidence>
<evidence type="ECO:0000313" key="7">
    <source>
        <dbReference type="Proteomes" id="UP000537141"/>
    </source>
</evidence>
<gene>
    <name evidence="5" type="primary">secB</name>
    <name evidence="6" type="ORF">HNQ55_002941</name>
</gene>
<evidence type="ECO:0000256" key="1">
    <source>
        <dbReference type="ARBA" id="ARBA00009990"/>
    </source>
</evidence>
<dbReference type="Proteomes" id="UP000537141">
    <property type="component" value="Unassembled WGS sequence"/>
</dbReference>
<protein>
    <recommendedName>
        <fullName evidence="5">Protein-export protein SecB</fullName>
    </recommendedName>
</protein>
<dbReference type="SUPFAM" id="SSF54611">
    <property type="entry name" value="SecB-like"/>
    <property type="match status" value="1"/>
</dbReference>
<comment type="subunit">
    <text evidence="5">Homotetramer, a dimer of dimers. One homotetramer interacts with 1 SecA dimer.</text>
</comment>
<reference evidence="6 7" key="1">
    <citation type="submission" date="2020-08" db="EMBL/GenBank/DDBJ databases">
        <title>Genomic Encyclopedia of Type Strains, Phase IV (KMG-IV): sequencing the most valuable type-strain genomes for metagenomic binning, comparative biology and taxonomic classification.</title>
        <authorList>
            <person name="Goeker M."/>
        </authorList>
    </citation>
    <scope>NUCLEOTIDE SEQUENCE [LARGE SCALE GENOMIC DNA]</scope>
    <source>
        <strain evidence="6 7">DSM 26287</strain>
    </source>
</reference>
<dbReference type="GO" id="GO:0051082">
    <property type="term" value="F:unfolded protein binding"/>
    <property type="evidence" value="ECO:0007669"/>
    <property type="project" value="InterPro"/>
</dbReference>
<dbReference type="InterPro" id="IPR035958">
    <property type="entry name" value="SecB-like_sf"/>
</dbReference>
<dbReference type="Pfam" id="PF02556">
    <property type="entry name" value="SecB"/>
    <property type="match status" value="1"/>
</dbReference>
<dbReference type="PANTHER" id="PTHR36918:SF1">
    <property type="entry name" value="PROTEIN-EXPORT PROTEIN SECB"/>
    <property type="match status" value="1"/>
</dbReference>
<keyword evidence="3 5" id="KW-0653">Protein transport</keyword>
<evidence type="ECO:0000256" key="3">
    <source>
        <dbReference type="ARBA" id="ARBA00022927"/>
    </source>
</evidence>
<evidence type="ECO:0000256" key="2">
    <source>
        <dbReference type="ARBA" id="ARBA00022448"/>
    </source>
</evidence>
<keyword evidence="7" id="KW-1185">Reference proteome</keyword>
<dbReference type="InterPro" id="IPR003708">
    <property type="entry name" value="SecB"/>
</dbReference>
<comment type="function">
    <text evidence="5">One of the proteins required for the normal export of preproteins out of the cell cytoplasm. It is a molecular chaperone that binds to a subset of precursor proteins, maintaining them in a translocation-competent state. It also specifically binds to its receptor SecA.</text>
</comment>
<keyword evidence="5" id="KW-0143">Chaperone</keyword>
<evidence type="ECO:0000313" key="6">
    <source>
        <dbReference type="EMBL" id="MBB6544408.1"/>
    </source>
</evidence>
<dbReference type="HAMAP" id="MF_00821">
    <property type="entry name" value="SecB"/>
    <property type="match status" value="1"/>
</dbReference>
<dbReference type="AlphaFoldDB" id="A0A7X0TUP1"/>
<dbReference type="GO" id="GO:0005737">
    <property type="term" value="C:cytoplasm"/>
    <property type="evidence" value="ECO:0007669"/>
    <property type="project" value="UniProtKB-SubCell"/>
</dbReference>
<keyword evidence="5" id="KW-0963">Cytoplasm</keyword>
<proteinExistence type="inferred from homology"/>
<dbReference type="GO" id="GO:0051262">
    <property type="term" value="P:protein tetramerization"/>
    <property type="evidence" value="ECO:0007669"/>
    <property type="project" value="InterPro"/>
</dbReference>
<dbReference type="GO" id="GO:0015031">
    <property type="term" value="P:protein transport"/>
    <property type="evidence" value="ECO:0007669"/>
    <property type="project" value="UniProtKB-UniRule"/>
</dbReference>
<comment type="subcellular location">
    <subcellularLocation>
        <location evidence="5">Cytoplasm</location>
    </subcellularLocation>
</comment>
<dbReference type="PANTHER" id="PTHR36918">
    <property type="match status" value="1"/>
</dbReference>
<dbReference type="PRINTS" id="PR01594">
    <property type="entry name" value="SECBCHAPRONE"/>
</dbReference>
<dbReference type="Gene3D" id="3.10.420.10">
    <property type="entry name" value="SecB-like"/>
    <property type="match status" value="1"/>
</dbReference>
<name>A0A7X0TUP1_9GAMM</name>
<dbReference type="NCBIfam" id="TIGR00809">
    <property type="entry name" value="secB"/>
    <property type="match status" value="1"/>
</dbReference>